<name>A0AAE3G827_9GAMM</name>
<dbReference type="InterPro" id="IPR025511">
    <property type="entry name" value="DUF4398"/>
</dbReference>
<dbReference type="PROSITE" id="PS51257">
    <property type="entry name" value="PROKAR_LIPOPROTEIN"/>
    <property type="match status" value="1"/>
</dbReference>
<evidence type="ECO:0000256" key="1">
    <source>
        <dbReference type="SAM" id="Coils"/>
    </source>
</evidence>
<keyword evidence="1" id="KW-0175">Coiled coil</keyword>
<comment type="caution">
    <text evidence="5">The sequence shown here is derived from an EMBL/GenBank/DDBJ whole genome shotgun (WGS) entry which is preliminary data.</text>
</comment>
<dbReference type="Proteomes" id="UP001205843">
    <property type="component" value="Unassembled WGS sequence"/>
</dbReference>
<dbReference type="RefSeq" id="WP_253483850.1">
    <property type="nucleotide sequence ID" value="NZ_JALJXV010000011.1"/>
</dbReference>
<feature type="signal peptide" evidence="3">
    <location>
        <begin position="1"/>
        <end position="30"/>
    </location>
</feature>
<dbReference type="EMBL" id="JALJXV010000011">
    <property type="protein sequence ID" value="MCP1676763.1"/>
    <property type="molecule type" value="Genomic_DNA"/>
</dbReference>
<accession>A0AAE3G827</accession>
<reference evidence="5" key="1">
    <citation type="submission" date="2022-03" db="EMBL/GenBank/DDBJ databases">
        <title>Genomic Encyclopedia of Type Strains, Phase III (KMG-III): the genomes of soil and plant-associated and newly described type strains.</title>
        <authorList>
            <person name="Whitman W."/>
        </authorList>
    </citation>
    <scope>NUCLEOTIDE SEQUENCE</scope>
    <source>
        <strain evidence="5">ANL 6-2</strain>
    </source>
</reference>
<protein>
    <recommendedName>
        <fullName evidence="4">DUF4398 domain-containing protein</fullName>
    </recommendedName>
</protein>
<proteinExistence type="predicted"/>
<evidence type="ECO:0000313" key="6">
    <source>
        <dbReference type="Proteomes" id="UP001205843"/>
    </source>
</evidence>
<evidence type="ECO:0000256" key="2">
    <source>
        <dbReference type="SAM" id="MobiDB-lite"/>
    </source>
</evidence>
<evidence type="ECO:0000259" key="4">
    <source>
        <dbReference type="Pfam" id="PF14346"/>
    </source>
</evidence>
<sequence>MNNRNGARLKQAVLLFPMLLLGLFLLSACASTPVAPTASLDEAREAIARAEQSDGRQYASSELDDAMQKLQRAEQAVSQEDMVEAERLALEAAITAELATARTEAAKAAEINREMGRGAEALTEEMRRMGEQQ</sequence>
<keyword evidence="6" id="KW-1185">Reference proteome</keyword>
<feature type="compositionally biased region" description="Basic and acidic residues" evidence="2">
    <location>
        <begin position="124"/>
        <end position="133"/>
    </location>
</feature>
<organism evidence="5 6">
    <name type="scientific">Natronocella acetinitrilica</name>
    <dbReference type="NCBI Taxonomy" id="414046"/>
    <lineage>
        <taxon>Bacteria</taxon>
        <taxon>Pseudomonadati</taxon>
        <taxon>Pseudomonadota</taxon>
        <taxon>Gammaproteobacteria</taxon>
        <taxon>Chromatiales</taxon>
        <taxon>Ectothiorhodospiraceae</taxon>
        <taxon>Natronocella</taxon>
    </lineage>
</organism>
<feature type="chain" id="PRO_5042050423" description="DUF4398 domain-containing protein" evidence="3">
    <location>
        <begin position="31"/>
        <end position="133"/>
    </location>
</feature>
<feature type="coiled-coil region" evidence="1">
    <location>
        <begin position="56"/>
        <end position="83"/>
    </location>
</feature>
<keyword evidence="3" id="KW-0732">Signal</keyword>
<dbReference type="Gene3D" id="1.20.1270.390">
    <property type="match status" value="1"/>
</dbReference>
<feature type="domain" description="DUF4398" evidence="4">
    <location>
        <begin position="39"/>
        <end position="110"/>
    </location>
</feature>
<gene>
    <name evidence="5" type="ORF">J2T57_003936</name>
</gene>
<evidence type="ECO:0000256" key="3">
    <source>
        <dbReference type="SAM" id="SignalP"/>
    </source>
</evidence>
<feature type="region of interest" description="Disordered" evidence="2">
    <location>
        <begin position="110"/>
        <end position="133"/>
    </location>
</feature>
<evidence type="ECO:0000313" key="5">
    <source>
        <dbReference type="EMBL" id="MCP1676763.1"/>
    </source>
</evidence>
<dbReference type="Pfam" id="PF14346">
    <property type="entry name" value="DUF4398"/>
    <property type="match status" value="1"/>
</dbReference>
<dbReference type="AlphaFoldDB" id="A0AAE3G827"/>